<comment type="caution">
    <text evidence="2">The sequence shown here is derived from an EMBL/GenBank/DDBJ whole genome shotgun (WGS) entry which is preliminary data.</text>
</comment>
<evidence type="ECO:0000256" key="1">
    <source>
        <dbReference type="SAM" id="MobiDB-lite"/>
    </source>
</evidence>
<dbReference type="PANTHER" id="PTHR35391:SF5">
    <property type="entry name" value="DUF6590 DOMAIN-CONTAINING PROTEIN"/>
    <property type="match status" value="1"/>
</dbReference>
<feature type="compositionally biased region" description="Polar residues" evidence="1">
    <location>
        <begin position="279"/>
        <end position="298"/>
    </location>
</feature>
<proteinExistence type="predicted"/>
<accession>A0AAN7W014</accession>
<organism evidence="2 3">
    <name type="scientific">Elasticomyces elasticus</name>
    <dbReference type="NCBI Taxonomy" id="574655"/>
    <lineage>
        <taxon>Eukaryota</taxon>
        <taxon>Fungi</taxon>
        <taxon>Dikarya</taxon>
        <taxon>Ascomycota</taxon>
        <taxon>Pezizomycotina</taxon>
        <taxon>Dothideomycetes</taxon>
        <taxon>Dothideomycetidae</taxon>
        <taxon>Mycosphaerellales</taxon>
        <taxon>Teratosphaeriaceae</taxon>
        <taxon>Elasticomyces</taxon>
    </lineage>
</organism>
<gene>
    <name evidence="2" type="ORF">LTR97_009159</name>
</gene>
<reference evidence="2" key="1">
    <citation type="submission" date="2023-08" db="EMBL/GenBank/DDBJ databases">
        <title>Black Yeasts Isolated from many extreme environments.</title>
        <authorList>
            <person name="Coleine C."/>
            <person name="Stajich J.E."/>
            <person name="Selbmann L."/>
        </authorList>
    </citation>
    <scope>NUCLEOTIDE SEQUENCE</scope>
    <source>
        <strain evidence="2">CCFEE 5810</strain>
    </source>
</reference>
<dbReference type="Proteomes" id="UP001310594">
    <property type="component" value="Unassembled WGS sequence"/>
</dbReference>
<dbReference type="EMBL" id="JAVRQU010000015">
    <property type="protein sequence ID" value="KAK5694569.1"/>
    <property type="molecule type" value="Genomic_DNA"/>
</dbReference>
<dbReference type="PANTHER" id="PTHR35391">
    <property type="entry name" value="C2H2-TYPE DOMAIN-CONTAINING PROTEIN-RELATED"/>
    <property type="match status" value="1"/>
</dbReference>
<name>A0AAN7W014_9PEZI</name>
<evidence type="ECO:0000313" key="2">
    <source>
        <dbReference type="EMBL" id="KAK5694569.1"/>
    </source>
</evidence>
<dbReference type="AlphaFoldDB" id="A0AAN7W014"/>
<feature type="region of interest" description="Disordered" evidence="1">
    <location>
        <begin position="247"/>
        <end position="298"/>
    </location>
</feature>
<evidence type="ECO:0000313" key="3">
    <source>
        <dbReference type="Proteomes" id="UP001310594"/>
    </source>
</evidence>
<protein>
    <submittedName>
        <fullName evidence="2">Uncharacterized protein</fullName>
    </submittedName>
</protein>
<sequence>MSSLRNSTQTCITLFASLCAKLPETVSRHLEQMPLHALDNEFDRFKIWSGNLGARQTGHASLDWRLRDAATMFTSISKLLGDLQEHLQHGLDIVAYERLAYEEQEPALEDASSDTDSDISVDSLPELAQRLQMIVAIVKALYRLSFMIRRPGIRLGNQKAALFRGLVPGSTVEYGEAFEPWDRSHVADILKDLQKTALTRLQDTDSTNERQNTLATIENALTDRLTRAITQRRRQFKYWAKHRQKLAVSTSEDAKPHALEGEAQQPGRQVVELSKTRKATSNAPTQSQGPAETEASRYTATSVVLEDAVSIAPSVSTARDLEGQEAAFPPPPEVHGSDFECPYCFVLCPAKEATRTRWR</sequence>